<dbReference type="Pfam" id="PF03372">
    <property type="entry name" value="Exo_endo_phos"/>
    <property type="match status" value="1"/>
</dbReference>
<dbReference type="InterPro" id="IPR051916">
    <property type="entry name" value="GPI-anchor_lipid_remodeler"/>
</dbReference>
<dbReference type="AlphaFoldDB" id="A0A7W9CVI5"/>
<keyword evidence="2" id="KW-0540">Nuclease</keyword>
<dbReference type="InterPro" id="IPR036691">
    <property type="entry name" value="Endo/exonu/phosph_ase_sf"/>
</dbReference>
<proteinExistence type="predicted"/>
<name>A0A7W9CVI5_9HYPH</name>
<organism evidence="2 3">
    <name type="scientific">Prosthecomicrobium pneumaticum</name>
    <dbReference type="NCBI Taxonomy" id="81895"/>
    <lineage>
        <taxon>Bacteria</taxon>
        <taxon>Pseudomonadati</taxon>
        <taxon>Pseudomonadota</taxon>
        <taxon>Alphaproteobacteria</taxon>
        <taxon>Hyphomicrobiales</taxon>
        <taxon>Kaistiaceae</taxon>
        <taxon>Prosthecomicrobium</taxon>
    </lineage>
</organism>
<dbReference type="Gene3D" id="3.60.10.10">
    <property type="entry name" value="Endonuclease/exonuclease/phosphatase"/>
    <property type="match status" value="1"/>
</dbReference>
<dbReference type="SUPFAM" id="SSF56219">
    <property type="entry name" value="DNase I-like"/>
    <property type="match status" value="1"/>
</dbReference>
<protein>
    <submittedName>
        <fullName evidence="2">Endonuclease/exonuclease/phosphatase family metal-dependent hydrolase</fullName>
    </submittedName>
</protein>
<dbReference type="PANTHER" id="PTHR14859">
    <property type="entry name" value="CALCOFLUOR WHITE HYPERSENSITIVE PROTEIN PRECURSOR"/>
    <property type="match status" value="1"/>
</dbReference>
<evidence type="ECO:0000259" key="1">
    <source>
        <dbReference type="Pfam" id="PF03372"/>
    </source>
</evidence>
<keyword evidence="3" id="KW-1185">Reference proteome</keyword>
<feature type="domain" description="Endonuclease/exonuclease/phosphatase" evidence="1">
    <location>
        <begin position="19"/>
        <end position="245"/>
    </location>
</feature>
<dbReference type="EMBL" id="JACHOO010000002">
    <property type="protein sequence ID" value="MBB5752358.1"/>
    <property type="molecule type" value="Genomic_DNA"/>
</dbReference>
<keyword evidence="2" id="KW-0255">Endonuclease</keyword>
<dbReference type="RefSeq" id="WP_210308404.1">
    <property type="nucleotide sequence ID" value="NZ_JACHOO010000002.1"/>
</dbReference>
<reference evidence="2 3" key="1">
    <citation type="submission" date="2020-08" db="EMBL/GenBank/DDBJ databases">
        <title>Genomic Encyclopedia of Type Strains, Phase IV (KMG-IV): sequencing the most valuable type-strain genomes for metagenomic binning, comparative biology and taxonomic classification.</title>
        <authorList>
            <person name="Goeker M."/>
        </authorList>
    </citation>
    <scope>NUCLEOTIDE SEQUENCE [LARGE SCALE GENOMIC DNA]</scope>
    <source>
        <strain evidence="2 3">DSM 16268</strain>
    </source>
</reference>
<dbReference type="PANTHER" id="PTHR14859:SF15">
    <property type="entry name" value="ENDONUCLEASE_EXONUCLEASE_PHOSPHATASE DOMAIN-CONTAINING PROTEIN"/>
    <property type="match status" value="1"/>
</dbReference>
<dbReference type="GO" id="GO:0004519">
    <property type="term" value="F:endonuclease activity"/>
    <property type="evidence" value="ECO:0007669"/>
    <property type="project" value="UniProtKB-KW"/>
</dbReference>
<dbReference type="GO" id="GO:0004527">
    <property type="term" value="F:exonuclease activity"/>
    <property type="evidence" value="ECO:0007669"/>
    <property type="project" value="UniProtKB-KW"/>
</dbReference>
<dbReference type="GO" id="GO:0016020">
    <property type="term" value="C:membrane"/>
    <property type="evidence" value="ECO:0007669"/>
    <property type="project" value="GOC"/>
</dbReference>
<accession>A0A7W9CVI5</accession>
<comment type="caution">
    <text evidence="2">The sequence shown here is derived from an EMBL/GenBank/DDBJ whole genome shotgun (WGS) entry which is preliminary data.</text>
</comment>
<evidence type="ECO:0000313" key="2">
    <source>
        <dbReference type="EMBL" id="MBB5752358.1"/>
    </source>
</evidence>
<dbReference type="InterPro" id="IPR005135">
    <property type="entry name" value="Endo/exonuclease/phosphatase"/>
</dbReference>
<dbReference type="Proteomes" id="UP000523821">
    <property type="component" value="Unassembled WGS sequence"/>
</dbReference>
<keyword evidence="2" id="KW-0378">Hydrolase</keyword>
<evidence type="ECO:0000313" key="3">
    <source>
        <dbReference type="Proteomes" id="UP000523821"/>
    </source>
</evidence>
<dbReference type="GO" id="GO:0006506">
    <property type="term" value="P:GPI anchor biosynthetic process"/>
    <property type="evidence" value="ECO:0007669"/>
    <property type="project" value="TreeGrafter"/>
</dbReference>
<gene>
    <name evidence="2" type="ORF">GGQ63_001410</name>
</gene>
<keyword evidence="2" id="KW-0269">Exonuclease</keyword>
<sequence>MSPSATRPQIPGAVPLRILTYNVHRCLGLDRRYSPQRIASVIAESGADVIALQEIDAHRPRSGHVDQAMEIAEALKMQVHFFPALRLEEELYGDAVLSTYPMRLVKAASLPRPPGRLWEERGALWVEIDLGAARLQVVNTHFGLRDRERRMQAEVIMGPEWFARPDMRPPAVLLGDFNSVPDSAAYRRLTTDLRDAQRLIERPPRATFPTRFPLLRLDHVFLYGDIAVRDVTLLRSRTARIASDHVPLSVDLTIPAETKVAVPEGMDIGA</sequence>